<comment type="caution">
    <text evidence="2">The sequence shown here is derived from an EMBL/GenBank/DDBJ whole genome shotgun (WGS) entry which is preliminary data.</text>
</comment>
<feature type="transmembrane region" description="Helical" evidence="1">
    <location>
        <begin position="29"/>
        <end position="50"/>
    </location>
</feature>
<protein>
    <recommendedName>
        <fullName evidence="3">Major facilitator superfamily (MFS) profile domain-containing protein</fullName>
    </recommendedName>
</protein>
<evidence type="ECO:0008006" key="3">
    <source>
        <dbReference type="Google" id="ProtNLM"/>
    </source>
</evidence>
<evidence type="ECO:0000256" key="1">
    <source>
        <dbReference type="SAM" id="Phobius"/>
    </source>
</evidence>
<dbReference type="Gene3D" id="1.20.1250.20">
    <property type="entry name" value="MFS general substrate transporter like domains"/>
    <property type="match status" value="1"/>
</dbReference>
<dbReference type="InterPro" id="IPR036259">
    <property type="entry name" value="MFS_trans_sf"/>
</dbReference>
<feature type="transmembrane region" description="Helical" evidence="1">
    <location>
        <begin position="57"/>
        <end position="78"/>
    </location>
</feature>
<name>A0A645CJD5_9ZZZZ</name>
<keyword evidence="1" id="KW-1133">Transmembrane helix</keyword>
<dbReference type="EMBL" id="VSSQ01027693">
    <property type="protein sequence ID" value="MPM77067.1"/>
    <property type="molecule type" value="Genomic_DNA"/>
</dbReference>
<proteinExistence type="predicted"/>
<organism evidence="2">
    <name type="scientific">bioreactor metagenome</name>
    <dbReference type="NCBI Taxonomy" id="1076179"/>
    <lineage>
        <taxon>unclassified sequences</taxon>
        <taxon>metagenomes</taxon>
        <taxon>ecological metagenomes</taxon>
    </lineage>
</organism>
<dbReference type="SUPFAM" id="SSF103473">
    <property type="entry name" value="MFS general substrate transporter"/>
    <property type="match status" value="1"/>
</dbReference>
<evidence type="ECO:0000313" key="2">
    <source>
        <dbReference type="EMBL" id="MPM77067.1"/>
    </source>
</evidence>
<accession>A0A645CJD5</accession>
<dbReference type="AlphaFoldDB" id="A0A645CJD5"/>
<gene>
    <name evidence="2" type="ORF">SDC9_124067</name>
</gene>
<sequence>MPDLVYVYLAWQPASPLWLTTALVAVEQFGYGLGFTAFMLVMVAAAATSGRFKTTHFAIMTGLSILGLILAGAISGYVQKQLGYLTFFWYVTVCTLPSFIVAGWVRKLFPAAFGRAAAPSPVADE</sequence>
<feature type="transmembrane region" description="Helical" evidence="1">
    <location>
        <begin position="84"/>
        <end position="105"/>
    </location>
</feature>
<keyword evidence="1" id="KW-0472">Membrane</keyword>
<reference evidence="2" key="1">
    <citation type="submission" date="2019-08" db="EMBL/GenBank/DDBJ databases">
        <authorList>
            <person name="Kucharzyk K."/>
            <person name="Murdoch R.W."/>
            <person name="Higgins S."/>
            <person name="Loffler F."/>
        </authorList>
    </citation>
    <scope>NUCLEOTIDE SEQUENCE</scope>
</reference>
<keyword evidence="1" id="KW-0812">Transmembrane</keyword>